<evidence type="ECO:0000259" key="4">
    <source>
        <dbReference type="PROSITE" id="PS01124"/>
    </source>
</evidence>
<dbReference type="Pfam" id="PF12833">
    <property type="entry name" value="HTH_18"/>
    <property type="match status" value="2"/>
</dbReference>
<organism evidence="5 6">
    <name type="scientific">Peptoanaerobacter stomatis</name>
    <dbReference type="NCBI Taxonomy" id="796937"/>
    <lineage>
        <taxon>Bacteria</taxon>
        <taxon>Bacillati</taxon>
        <taxon>Bacillota</taxon>
        <taxon>Clostridia</taxon>
        <taxon>Peptostreptococcales</taxon>
        <taxon>Filifactoraceae</taxon>
        <taxon>Peptoanaerobacter</taxon>
    </lineage>
</organism>
<dbReference type="InterPro" id="IPR037923">
    <property type="entry name" value="HTH-like"/>
</dbReference>
<dbReference type="Gene3D" id="1.10.10.60">
    <property type="entry name" value="Homeodomain-like"/>
    <property type="match status" value="4"/>
</dbReference>
<protein>
    <recommendedName>
        <fullName evidence="4">HTH araC/xylS-type domain-containing protein</fullName>
    </recommendedName>
</protein>
<keyword evidence="1" id="KW-0805">Transcription regulation</keyword>
<dbReference type="InterPro" id="IPR018060">
    <property type="entry name" value="HTH_AraC"/>
</dbReference>
<dbReference type="EMBL" id="AFZE01000006">
    <property type="protein sequence ID" value="EHL16045.1"/>
    <property type="molecule type" value="Genomic_DNA"/>
</dbReference>
<dbReference type="BioCyc" id="EBAC796937-HMP:GMGH-1475-MONOMER"/>
<dbReference type="RefSeq" id="WP_009525700.1">
    <property type="nucleotide sequence ID" value="NZ_JBQMYE010000057.1"/>
</dbReference>
<comment type="caution">
    <text evidence="5">The sequence shown here is derived from an EMBL/GenBank/DDBJ whole genome shotgun (WGS) entry which is preliminary data.</text>
</comment>
<name>G9WZ69_9FIRM</name>
<accession>G9WZ69</accession>
<dbReference type="InterPro" id="IPR018062">
    <property type="entry name" value="HTH_AraC-typ_CS"/>
</dbReference>
<dbReference type="SUPFAM" id="SSF51215">
    <property type="entry name" value="Regulatory protein AraC"/>
    <property type="match status" value="1"/>
</dbReference>
<evidence type="ECO:0000256" key="2">
    <source>
        <dbReference type="ARBA" id="ARBA00023125"/>
    </source>
</evidence>
<evidence type="ECO:0000313" key="6">
    <source>
        <dbReference type="Proteomes" id="UP000006437"/>
    </source>
</evidence>
<dbReference type="SMART" id="SM00342">
    <property type="entry name" value="HTH_ARAC"/>
    <property type="match status" value="2"/>
</dbReference>
<keyword evidence="3" id="KW-0804">Transcription</keyword>
<dbReference type="PROSITE" id="PS00041">
    <property type="entry name" value="HTH_ARAC_FAMILY_1"/>
    <property type="match status" value="1"/>
</dbReference>
<sequence length="413" mass="48082">MNSANKLTIQHSAKDILNYSDIAIFDVQTDFAPTKALLHKESRFLYIISGMAKIKIQGKVHEMKKGILITLLPWQVSEIIEVTEPVSYYLLIYKFDFINNIIKQHLNINNEHFNMIEMLYSHNSIIIPTSHRDKILRLFEDIRDEIGIRSIQIDLSPQKFSGIYLISRLSELLVYYMRFINTDIDEDSSPMISEEIFKYMYLNLSNDLSLTQLSNIFYMSESSISKYIKNMTGLGFYDLINEMKLSKAQFLLLYTNLTLEDISALLKFSDSSQLSKIFSSNYGIGTKKFRDAYKNAEALADIRLDKRNAKIIEYIYEHYDEDIDITDISKLFNIQPKILNQILTYYVEQNFSNFLNTVRINKACSLLLNTNYSITDIAFMVGFNSTKSFTRNFTKLISLTPSEFRTTTLEQFD</sequence>
<evidence type="ECO:0000256" key="1">
    <source>
        <dbReference type="ARBA" id="ARBA00023015"/>
    </source>
</evidence>
<dbReference type="SUPFAM" id="SSF46689">
    <property type="entry name" value="Homeodomain-like"/>
    <property type="match status" value="2"/>
</dbReference>
<proteinExistence type="predicted"/>
<dbReference type="GO" id="GO:0003700">
    <property type="term" value="F:DNA-binding transcription factor activity"/>
    <property type="evidence" value="ECO:0007669"/>
    <property type="project" value="InterPro"/>
</dbReference>
<keyword evidence="2" id="KW-0238">DNA-binding</keyword>
<dbReference type="PANTHER" id="PTHR43280">
    <property type="entry name" value="ARAC-FAMILY TRANSCRIPTIONAL REGULATOR"/>
    <property type="match status" value="1"/>
</dbReference>
<dbReference type="PRINTS" id="PR00032">
    <property type="entry name" value="HTHARAC"/>
</dbReference>
<evidence type="ECO:0000256" key="3">
    <source>
        <dbReference type="ARBA" id="ARBA00023163"/>
    </source>
</evidence>
<gene>
    <name evidence="5" type="ORF">HMPREF9629_01470</name>
</gene>
<dbReference type="GO" id="GO:0043565">
    <property type="term" value="F:sequence-specific DNA binding"/>
    <property type="evidence" value="ECO:0007669"/>
    <property type="project" value="InterPro"/>
</dbReference>
<dbReference type="HOGENOM" id="CLU_038564_1_0_9"/>
<dbReference type="PANTHER" id="PTHR43280:SF28">
    <property type="entry name" value="HTH-TYPE TRANSCRIPTIONAL ACTIVATOR RHAS"/>
    <property type="match status" value="1"/>
</dbReference>
<dbReference type="PROSITE" id="PS01124">
    <property type="entry name" value="HTH_ARAC_FAMILY_2"/>
    <property type="match status" value="2"/>
</dbReference>
<dbReference type="InterPro" id="IPR009057">
    <property type="entry name" value="Homeodomain-like_sf"/>
</dbReference>
<evidence type="ECO:0000313" key="5">
    <source>
        <dbReference type="EMBL" id="EHL16045.1"/>
    </source>
</evidence>
<dbReference type="Proteomes" id="UP000006437">
    <property type="component" value="Unassembled WGS sequence"/>
</dbReference>
<reference evidence="5 6" key="1">
    <citation type="submission" date="2011-08" db="EMBL/GenBank/DDBJ databases">
        <title>The Genome Sequence of Eubacteriaceae bacterium ACC19a.</title>
        <authorList>
            <consortium name="The Broad Institute Genome Sequencing Platform"/>
            <person name="Earl A."/>
            <person name="Ward D."/>
            <person name="Feldgarden M."/>
            <person name="Gevers D."/>
            <person name="Sizova M."/>
            <person name="Hazen A."/>
            <person name="Epstein S."/>
            <person name="Young S.K."/>
            <person name="Zeng Q."/>
            <person name="Gargeya S."/>
            <person name="Fitzgerald M."/>
            <person name="Haas B."/>
            <person name="Abouelleil A."/>
            <person name="Alvarado L."/>
            <person name="Arachchi H.M."/>
            <person name="Berlin A."/>
            <person name="Brown A."/>
            <person name="Chapman S.B."/>
            <person name="Chen Z."/>
            <person name="Dunbar C."/>
            <person name="Freedman E."/>
            <person name="Gearin G."/>
            <person name="Gellesch M."/>
            <person name="Goldberg J."/>
            <person name="Griggs A."/>
            <person name="Gujja S."/>
            <person name="Heiman D."/>
            <person name="Howarth C."/>
            <person name="Larson L."/>
            <person name="Lui A."/>
            <person name="MacDonald P.J.P."/>
            <person name="Montmayeur A."/>
            <person name="Murphy C."/>
            <person name="Neiman D."/>
            <person name="Pearson M."/>
            <person name="Priest M."/>
            <person name="Roberts A."/>
            <person name="Saif S."/>
            <person name="Shea T."/>
            <person name="Shenoy N."/>
            <person name="Sisk P."/>
            <person name="Stolte C."/>
            <person name="Sykes S."/>
            <person name="Wortman J."/>
            <person name="Nusbaum C."/>
            <person name="Birren B."/>
        </authorList>
    </citation>
    <scope>NUCLEOTIDE SEQUENCE [LARGE SCALE GENOMIC DNA]</scope>
    <source>
        <strain evidence="5 6">ACC19a</strain>
    </source>
</reference>
<dbReference type="AlphaFoldDB" id="G9WZ69"/>
<dbReference type="InterPro" id="IPR020449">
    <property type="entry name" value="Tscrpt_reg_AraC-type_HTH"/>
</dbReference>
<feature type="domain" description="HTH araC/xylS-type" evidence="4">
    <location>
        <begin position="309"/>
        <end position="407"/>
    </location>
</feature>
<feature type="domain" description="HTH araC/xylS-type" evidence="4">
    <location>
        <begin position="194"/>
        <end position="292"/>
    </location>
</feature>